<keyword evidence="3" id="KW-1185">Reference proteome</keyword>
<sequence length="193" mass="20827">MQQVLVGVFDRAEAAHEAHDDLLKSGFAADRLRLASSRGELAERQDSVAESVARSNSVADTIGDLFRSLVGDWSGPSEHAELYNEALRRGSLVLTVRTEGEAQAGTALDILHRHGVVDIHARSEAWRQRGWTGWDPSAPPFGPEEVARERELNERALTDLPVLGEAPPGGLPQDGSARDYGSSSRPGGSLGRR</sequence>
<gene>
    <name evidence="2" type="ORF">AAW51_3160</name>
</gene>
<reference evidence="2 3" key="1">
    <citation type="submission" date="2015-05" db="EMBL/GenBank/DDBJ databases">
        <authorList>
            <person name="Tang B."/>
            <person name="Yu Y."/>
        </authorList>
    </citation>
    <scope>NUCLEOTIDE SEQUENCE [LARGE SCALE GENOMIC DNA]</scope>
    <source>
        <strain evidence="2 3">DSM 7029</strain>
    </source>
</reference>
<name>A0A0G3BR72_9BURK</name>
<protein>
    <submittedName>
        <fullName evidence="2">Uncharacterized protein</fullName>
    </submittedName>
</protein>
<proteinExistence type="predicted"/>
<dbReference type="KEGG" id="pbh:AAW51_3160"/>
<dbReference type="STRING" id="413882.AAW51_3160"/>
<accession>A0A0G3BR72</accession>
<evidence type="ECO:0000313" key="2">
    <source>
        <dbReference type="EMBL" id="AKJ29851.1"/>
    </source>
</evidence>
<organism evidence="2 3">
    <name type="scientific">Caldimonas brevitalea</name>
    <dbReference type="NCBI Taxonomy" id="413882"/>
    <lineage>
        <taxon>Bacteria</taxon>
        <taxon>Pseudomonadati</taxon>
        <taxon>Pseudomonadota</taxon>
        <taxon>Betaproteobacteria</taxon>
        <taxon>Burkholderiales</taxon>
        <taxon>Sphaerotilaceae</taxon>
        <taxon>Caldimonas</taxon>
    </lineage>
</organism>
<dbReference type="RefSeq" id="WP_053013619.1">
    <property type="nucleotide sequence ID" value="NZ_CP011371.1"/>
</dbReference>
<dbReference type="OrthoDB" id="6369218at2"/>
<dbReference type="Proteomes" id="UP000035352">
    <property type="component" value="Chromosome"/>
</dbReference>
<evidence type="ECO:0000256" key="1">
    <source>
        <dbReference type="SAM" id="MobiDB-lite"/>
    </source>
</evidence>
<feature type="region of interest" description="Disordered" evidence="1">
    <location>
        <begin position="153"/>
        <end position="193"/>
    </location>
</feature>
<evidence type="ECO:0000313" key="3">
    <source>
        <dbReference type="Proteomes" id="UP000035352"/>
    </source>
</evidence>
<dbReference type="EMBL" id="CP011371">
    <property type="protein sequence ID" value="AKJ29851.1"/>
    <property type="molecule type" value="Genomic_DNA"/>
</dbReference>
<dbReference type="AlphaFoldDB" id="A0A0G3BR72"/>